<dbReference type="EMBL" id="CP044222">
    <property type="protein sequence ID" value="QEW07764.1"/>
    <property type="molecule type" value="Genomic_DNA"/>
</dbReference>
<dbReference type="SUPFAM" id="SSF51905">
    <property type="entry name" value="FAD/NAD(P)-binding domain"/>
    <property type="match status" value="2"/>
</dbReference>
<name>A0A5J6LGW8_9GAMM</name>
<dbReference type="PANTHER" id="PTHR10632:SF2">
    <property type="entry name" value="SULFIDE:QUINONE OXIDOREDUCTASE, MITOCHONDRIAL"/>
    <property type="match status" value="1"/>
</dbReference>
<accession>A0A5J6LGW8</accession>
<reference evidence="2 3" key="1">
    <citation type="submission" date="2019-09" db="EMBL/GenBank/DDBJ databases">
        <title>Nitrincola iocasae sp. nov., a bacterium isolated from the sediment collected at a cold seep field in South China Sea.</title>
        <authorList>
            <person name="Zhang H."/>
            <person name="Wang H."/>
            <person name="Li C."/>
        </authorList>
    </citation>
    <scope>NUCLEOTIDE SEQUENCE [LARGE SCALE GENOMIC DNA]</scope>
    <source>
        <strain evidence="2 3">KXZD1103</strain>
    </source>
</reference>
<organism evidence="2 3">
    <name type="scientific">Nitrincola iocasae</name>
    <dbReference type="NCBI Taxonomy" id="2614693"/>
    <lineage>
        <taxon>Bacteria</taxon>
        <taxon>Pseudomonadati</taxon>
        <taxon>Pseudomonadota</taxon>
        <taxon>Gammaproteobacteria</taxon>
        <taxon>Oceanospirillales</taxon>
        <taxon>Oceanospirillaceae</taxon>
        <taxon>Nitrincola</taxon>
    </lineage>
</organism>
<keyword evidence="3" id="KW-1185">Reference proteome</keyword>
<dbReference type="GO" id="GO:0070221">
    <property type="term" value="P:sulfide oxidation, using sulfide:quinone oxidoreductase"/>
    <property type="evidence" value="ECO:0007669"/>
    <property type="project" value="TreeGrafter"/>
</dbReference>
<dbReference type="PROSITE" id="PS51318">
    <property type="entry name" value="TAT"/>
    <property type="match status" value="1"/>
</dbReference>
<dbReference type="InterPro" id="IPR036188">
    <property type="entry name" value="FAD/NAD-bd_sf"/>
</dbReference>
<dbReference type="KEGG" id="nik:F5I99_15385"/>
<dbReference type="PANTHER" id="PTHR10632">
    <property type="entry name" value="SULFIDE:QUINONE OXIDOREDUCTASE"/>
    <property type="match status" value="1"/>
</dbReference>
<evidence type="ECO:0000259" key="1">
    <source>
        <dbReference type="Pfam" id="PF07992"/>
    </source>
</evidence>
<feature type="domain" description="FAD/NAD(P)-binding" evidence="1">
    <location>
        <begin position="47"/>
        <end position="166"/>
    </location>
</feature>
<dbReference type="RefSeq" id="WP_151057507.1">
    <property type="nucleotide sequence ID" value="NZ_CP044222.1"/>
</dbReference>
<gene>
    <name evidence="2" type="ORF">F5I99_15385</name>
</gene>
<dbReference type="Gene3D" id="3.50.50.100">
    <property type="match status" value="1"/>
</dbReference>
<dbReference type="InterPro" id="IPR015904">
    <property type="entry name" value="Sulphide_quinone_reductase"/>
</dbReference>
<dbReference type="Proteomes" id="UP000325606">
    <property type="component" value="Chromosome"/>
</dbReference>
<protein>
    <submittedName>
        <fullName evidence="2">NAD(P)/FAD-dependent oxidoreductase</fullName>
    </submittedName>
</protein>
<evidence type="ECO:0000313" key="3">
    <source>
        <dbReference type="Proteomes" id="UP000325606"/>
    </source>
</evidence>
<dbReference type="PRINTS" id="PR00368">
    <property type="entry name" value="FADPNR"/>
</dbReference>
<dbReference type="Pfam" id="PF07992">
    <property type="entry name" value="Pyr_redox_2"/>
    <property type="match status" value="1"/>
</dbReference>
<dbReference type="AlphaFoldDB" id="A0A5J6LGW8"/>
<dbReference type="GO" id="GO:0071949">
    <property type="term" value="F:FAD binding"/>
    <property type="evidence" value="ECO:0007669"/>
    <property type="project" value="TreeGrafter"/>
</dbReference>
<dbReference type="GO" id="GO:0070224">
    <property type="term" value="F:sulfide:quinone oxidoreductase activity"/>
    <property type="evidence" value="ECO:0007669"/>
    <property type="project" value="TreeGrafter"/>
</dbReference>
<dbReference type="InterPro" id="IPR023753">
    <property type="entry name" value="FAD/NAD-binding_dom"/>
</dbReference>
<evidence type="ECO:0000313" key="2">
    <source>
        <dbReference type="EMBL" id="QEW07764.1"/>
    </source>
</evidence>
<dbReference type="InterPro" id="IPR006311">
    <property type="entry name" value="TAT_signal"/>
</dbReference>
<sequence length="446" mass="49322">MSHKKKLSTADERRRDLIKLGLGATIAAPVLSVAGHASADSVRSNAHIVISGAGAGGISIANRLARSLQGARITIIDSREAHHYQPGWTLIASGVWDKNKALTKTAEWLPSSVNWVRGMVTEYNPDSNEVSVSNGETISYDYLIVACGLQLRYERIEGMDTGLIGQGKGIGSVYAGVDEAEGTRDEINQWIAKGGGTGLFNLPPTALKCAGAPLKMTFTTLSRLEDSGQRDNFNVEFMTPSGSLFSVPFYNDFVKQRFTEQDVTRHDFWTLKSIDADAKKATYTVRDAEDQSKDYEFIHVVPPMTAPDSLLNSPLKFADDSPFSDWMEVDRETLQNPNYPNVWGIGDVMGMPSNKTAASVKMQANILEQNFLAYLQDRPLPARHNGYTSCPLITSIGKAMLVEFGWDSKLLPTFSFIDPKEESWTVWVMKERMLRPAYYAMLEGKI</sequence>
<proteinExistence type="predicted"/>